<keyword evidence="6" id="KW-0548">Nucleotidyltransferase</keyword>
<dbReference type="Gene3D" id="3.10.10.10">
    <property type="entry name" value="HIV Type 1 Reverse Transcriptase, subunit A, domain 1"/>
    <property type="match status" value="1"/>
</dbReference>
<feature type="region of interest" description="Disordered" evidence="1">
    <location>
        <begin position="359"/>
        <end position="385"/>
    </location>
</feature>
<dbReference type="InterPro" id="IPR036397">
    <property type="entry name" value="RNaseH_sf"/>
</dbReference>
<evidence type="ECO:0000313" key="6">
    <source>
        <dbReference type="EMBL" id="GJU07443.1"/>
    </source>
</evidence>
<gene>
    <name evidence="6" type="ORF">Tco_1123873</name>
</gene>
<dbReference type="GO" id="GO:0003964">
    <property type="term" value="F:RNA-directed DNA polymerase activity"/>
    <property type="evidence" value="ECO:0007669"/>
    <property type="project" value="UniProtKB-KW"/>
</dbReference>
<comment type="caution">
    <text evidence="6">The sequence shown here is derived from an EMBL/GenBank/DDBJ whole genome shotgun (WGS) entry which is preliminary data.</text>
</comment>
<dbReference type="Gene3D" id="3.30.420.10">
    <property type="entry name" value="Ribonuclease H-like superfamily/Ribonuclease H"/>
    <property type="match status" value="2"/>
</dbReference>
<name>A0ABQ5J7J7_9ASTR</name>
<dbReference type="InterPro" id="IPR043128">
    <property type="entry name" value="Rev_trsase/Diguanyl_cyclase"/>
</dbReference>
<evidence type="ECO:0000259" key="3">
    <source>
        <dbReference type="Pfam" id="PF13456"/>
    </source>
</evidence>
<feature type="region of interest" description="Disordered" evidence="1">
    <location>
        <begin position="140"/>
        <end position="163"/>
    </location>
</feature>
<dbReference type="InterPro" id="IPR041577">
    <property type="entry name" value="RT_RNaseH_2"/>
</dbReference>
<dbReference type="SUPFAM" id="SSF56672">
    <property type="entry name" value="DNA/RNA polymerases"/>
    <property type="match status" value="1"/>
</dbReference>
<dbReference type="Gene3D" id="3.30.70.270">
    <property type="match status" value="2"/>
</dbReference>
<feature type="domain" description="Reverse transcriptase" evidence="2">
    <location>
        <begin position="464"/>
        <end position="536"/>
    </location>
</feature>
<dbReference type="SUPFAM" id="SSF53098">
    <property type="entry name" value="Ribonuclease H-like"/>
    <property type="match status" value="2"/>
</dbReference>
<organism evidence="6 7">
    <name type="scientific">Tanacetum coccineum</name>
    <dbReference type="NCBI Taxonomy" id="301880"/>
    <lineage>
        <taxon>Eukaryota</taxon>
        <taxon>Viridiplantae</taxon>
        <taxon>Streptophyta</taxon>
        <taxon>Embryophyta</taxon>
        <taxon>Tracheophyta</taxon>
        <taxon>Spermatophyta</taxon>
        <taxon>Magnoliopsida</taxon>
        <taxon>eudicotyledons</taxon>
        <taxon>Gunneridae</taxon>
        <taxon>Pentapetalae</taxon>
        <taxon>asterids</taxon>
        <taxon>campanulids</taxon>
        <taxon>Asterales</taxon>
        <taxon>Asteraceae</taxon>
        <taxon>Asteroideae</taxon>
        <taxon>Anthemideae</taxon>
        <taxon>Anthemidinae</taxon>
        <taxon>Tanacetum</taxon>
    </lineage>
</organism>
<reference evidence="6" key="2">
    <citation type="submission" date="2022-01" db="EMBL/GenBank/DDBJ databases">
        <authorList>
            <person name="Yamashiro T."/>
            <person name="Shiraishi A."/>
            <person name="Satake H."/>
            <person name="Nakayama K."/>
        </authorList>
    </citation>
    <scope>NUCLEOTIDE SEQUENCE</scope>
</reference>
<feature type="domain" description="RNase H type-1" evidence="3">
    <location>
        <begin position="779"/>
        <end position="890"/>
    </location>
</feature>
<keyword evidence="6" id="KW-0808">Transferase</keyword>
<dbReference type="Pfam" id="PF00078">
    <property type="entry name" value="RVT_1"/>
    <property type="match status" value="1"/>
</dbReference>
<dbReference type="InterPro" id="IPR012337">
    <property type="entry name" value="RNaseH-like_sf"/>
</dbReference>
<sequence length="1167" mass="132235">MMTRAFISGLRPGRFFKDLISWPPASMEDLFTQAHNFIRVDEANTENRLRDSRIRPNERPNVNNSSFTPLIKSPAKIYATSEGKAVLRPPSRMFAPAHRRDRARYCEFYNDHGHDTNDCIDMRKEIEACIKSGRLSHLAKGAKTQNSNQNPSSLGASERGKNQIDWKQKMVAPKETNEILMMSTQRSPLRHQPDASPPGTNIAFSEEDPIPKHCNGEDPLIIKAEIGRSVIHRVYVDGGNPTEIMYEHCFQQLTNEAKTLMRSPTSPLIGFAGQVLWPLGVINIPSTLFDYNGRGSKMIITDFMIVRAPSPYNVILGRPGMRHLGAIASTIHSLLKFTISTGVAIVRGDIPCKDECLQVSQKREREPEEATTPASPENESEKEEMEINSLYPDQKFMIDMTGIPRELAEHRLNIHPRTFPVRQKKRVLAQERNDAINQEVIRLVEARILREVYFPRWVANPVIVRKNDGTWRMCIDFTNLNKACPKDSYPLPKIDQKIESLEFLEFKCFLDAYKGYHQIRMAEEDEEKTAFHTEHRTFYIEETFHTLRRINMKLNPKKCVFGVETGQFLGHMITRKGIEANPEKVKAIVDMVSPRTIREVQSLNGKLAALGRFLAKSAKKALAFFKTLKGCMNKNNFQWTQEAELAFQKLKQHLQSLPALTVPTPGETLILYLAVSHETISSLLMAERENVQKPIYFVSKALQGPKINYPPLEKLALALVHTARRLRRYFQAHTICVLTNQPIRQVLLKPENFGRLAKWAIELGEHDIRYKPRSAMKGQGSGAGLILTDPDGNEITYALRFEFPASNNEAEYEALIAGLELAIKMEVHHLQVFSDSLLVTNHVKGSYEAREESMKRYLAKVLRLQENFESFSITQVPRSRNRRADALSKLASSSFAHLTKKVLVEVIPCRSTEAAAVNVVTESEVTWMNPIIEYLKDGRLPDDPTAARKIRIKAPQYSLKHGILYRKGYLAPWLRCIGPNQAQYVLQEVHFRSCGAHAGARAIAQKAARLGYYWPTMYQDATHIVSTCRNCQEHAPILRKTQYDMTSIYSPCHRYSRPFPRGTGESKVPSCCNRLLHQIGGGCTPGNNHGELNIKQQFTSVAHPQANGQTEVTNRTLIQGLKTRLGKSKGQWVEELSNVLWAYRTTAKAGNNCTPYSLVYGSDAVLP</sequence>
<evidence type="ECO:0000259" key="2">
    <source>
        <dbReference type="Pfam" id="PF00078"/>
    </source>
</evidence>
<dbReference type="InterPro" id="IPR041588">
    <property type="entry name" value="Integrase_H2C2"/>
</dbReference>
<proteinExistence type="predicted"/>
<feature type="compositionally biased region" description="Basic and acidic residues" evidence="1">
    <location>
        <begin position="359"/>
        <end position="368"/>
    </location>
</feature>
<dbReference type="Pfam" id="PF17921">
    <property type="entry name" value="Integrase_H2C2"/>
    <property type="match status" value="1"/>
</dbReference>
<protein>
    <submittedName>
        <fullName evidence="6">Reverse transcriptase domain-containing protein</fullName>
    </submittedName>
</protein>
<evidence type="ECO:0000256" key="1">
    <source>
        <dbReference type="SAM" id="MobiDB-lite"/>
    </source>
</evidence>
<keyword evidence="7" id="KW-1185">Reference proteome</keyword>
<feature type="domain" description="Reverse transcriptase/retrotransposon-derived protein RNase H-like" evidence="4">
    <location>
        <begin position="639"/>
        <end position="735"/>
    </location>
</feature>
<dbReference type="PANTHER" id="PTHR48475">
    <property type="entry name" value="RIBONUCLEASE H"/>
    <property type="match status" value="1"/>
</dbReference>
<dbReference type="InterPro" id="IPR002156">
    <property type="entry name" value="RNaseH_domain"/>
</dbReference>
<dbReference type="CDD" id="cd09279">
    <property type="entry name" value="RNase_HI_like"/>
    <property type="match status" value="1"/>
</dbReference>
<accession>A0ABQ5J7J7</accession>
<dbReference type="Proteomes" id="UP001151760">
    <property type="component" value="Unassembled WGS sequence"/>
</dbReference>
<feature type="region of interest" description="Disordered" evidence="1">
    <location>
        <begin position="188"/>
        <end position="210"/>
    </location>
</feature>
<dbReference type="Pfam" id="PF17919">
    <property type="entry name" value="RT_RNaseH_2"/>
    <property type="match status" value="1"/>
</dbReference>
<keyword evidence="6" id="KW-0695">RNA-directed DNA polymerase</keyword>
<dbReference type="InterPro" id="IPR000477">
    <property type="entry name" value="RT_dom"/>
</dbReference>
<feature type="compositionally biased region" description="Polar residues" evidence="1">
    <location>
        <begin position="143"/>
        <end position="155"/>
    </location>
</feature>
<reference evidence="6" key="1">
    <citation type="journal article" date="2022" name="Int. J. Mol. Sci.">
        <title>Draft Genome of Tanacetum Coccineum: Genomic Comparison of Closely Related Tanacetum-Family Plants.</title>
        <authorList>
            <person name="Yamashiro T."/>
            <person name="Shiraishi A."/>
            <person name="Nakayama K."/>
            <person name="Satake H."/>
        </authorList>
    </citation>
    <scope>NUCLEOTIDE SEQUENCE</scope>
</reference>
<feature type="domain" description="Integrase zinc-binding" evidence="5">
    <location>
        <begin position="980"/>
        <end position="1035"/>
    </location>
</feature>
<dbReference type="InterPro" id="IPR043502">
    <property type="entry name" value="DNA/RNA_pol_sf"/>
</dbReference>
<dbReference type="Gene3D" id="1.10.340.70">
    <property type="match status" value="1"/>
</dbReference>
<evidence type="ECO:0000313" key="7">
    <source>
        <dbReference type="Proteomes" id="UP001151760"/>
    </source>
</evidence>
<evidence type="ECO:0000259" key="5">
    <source>
        <dbReference type="Pfam" id="PF17921"/>
    </source>
</evidence>
<dbReference type="EMBL" id="BQNB010021539">
    <property type="protein sequence ID" value="GJU07443.1"/>
    <property type="molecule type" value="Genomic_DNA"/>
</dbReference>
<dbReference type="PANTHER" id="PTHR48475:SF2">
    <property type="entry name" value="RIBONUCLEASE H"/>
    <property type="match status" value="1"/>
</dbReference>
<dbReference type="CDD" id="cd01647">
    <property type="entry name" value="RT_LTR"/>
    <property type="match status" value="1"/>
</dbReference>
<evidence type="ECO:0000259" key="4">
    <source>
        <dbReference type="Pfam" id="PF17919"/>
    </source>
</evidence>
<dbReference type="Pfam" id="PF13456">
    <property type="entry name" value="RVT_3"/>
    <property type="match status" value="1"/>
</dbReference>